<proteinExistence type="predicted"/>
<dbReference type="Proteomes" id="UP001152562">
    <property type="component" value="Unassembled WGS sequence"/>
</dbReference>
<feature type="non-terminal residue" evidence="2">
    <location>
        <position position="128"/>
    </location>
</feature>
<dbReference type="EMBL" id="CALOZG010000023">
    <property type="protein sequence ID" value="CAH4032009.1"/>
    <property type="molecule type" value="Genomic_DNA"/>
</dbReference>
<name>A0A9P0XBJ8_PIEBR</name>
<evidence type="ECO:0000313" key="2">
    <source>
        <dbReference type="EMBL" id="CAH4032009.1"/>
    </source>
</evidence>
<sequence length="128" mass="14654">DDPKLICRDMSEMDVLAAGFSPHEGRRRVRSACYPDDVTINMSIIFVGVLFLLFLFGLLKACVGIILPCVGLMGMEYILKIPRKLDQYYEGSLRGRPVVYDKEGWPVHPDTKQRTVRLVSKYVYLNRV</sequence>
<feature type="transmembrane region" description="Helical" evidence="1">
    <location>
        <begin position="44"/>
        <end position="74"/>
    </location>
</feature>
<keyword evidence="1" id="KW-0812">Transmembrane</keyword>
<evidence type="ECO:0000256" key="1">
    <source>
        <dbReference type="SAM" id="Phobius"/>
    </source>
</evidence>
<dbReference type="AlphaFoldDB" id="A0A9P0XBJ8"/>
<accession>A0A9P0XBJ8</accession>
<comment type="caution">
    <text evidence="2">The sequence shown here is derived from an EMBL/GenBank/DDBJ whole genome shotgun (WGS) entry which is preliminary data.</text>
</comment>
<reference evidence="2" key="1">
    <citation type="submission" date="2022-05" db="EMBL/GenBank/DDBJ databases">
        <authorList>
            <person name="Okamura Y."/>
        </authorList>
    </citation>
    <scope>NUCLEOTIDE SEQUENCE</scope>
</reference>
<gene>
    <name evidence="2" type="ORF">PIBRA_LOCUS8455</name>
</gene>
<evidence type="ECO:0000313" key="3">
    <source>
        <dbReference type="Proteomes" id="UP001152562"/>
    </source>
</evidence>
<keyword evidence="1" id="KW-0472">Membrane</keyword>
<protein>
    <submittedName>
        <fullName evidence="2">Uncharacterized protein</fullName>
    </submittedName>
</protein>
<organism evidence="2 3">
    <name type="scientific">Pieris brassicae</name>
    <name type="common">White butterfly</name>
    <name type="synonym">Large white butterfly</name>
    <dbReference type="NCBI Taxonomy" id="7116"/>
    <lineage>
        <taxon>Eukaryota</taxon>
        <taxon>Metazoa</taxon>
        <taxon>Ecdysozoa</taxon>
        <taxon>Arthropoda</taxon>
        <taxon>Hexapoda</taxon>
        <taxon>Insecta</taxon>
        <taxon>Pterygota</taxon>
        <taxon>Neoptera</taxon>
        <taxon>Endopterygota</taxon>
        <taxon>Lepidoptera</taxon>
        <taxon>Glossata</taxon>
        <taxon>Ditrysia</taxon>
        <taxon>Papilionoidea</taxon>
        <taxon>Pieridae</taxon>
        <taxon>Pierinae</taxon>
        <taxon>Pieris</taxon>
    </lineage>
</organism>
<keyword evidence="3" id="KW-1185">Reference proteome</keyword>
<keyword evidence="1" id="KW-1133">Transmembrane helix</keyword>